<evidence type="ECO:0000313" key="1">
    <source>
        <dbReference type="EMBL" id="TXS31346.1"/>
    </source>
</evidence>
<sequence length="81" mass="8210">MPSLSPAADRIPGTPTLSIPACPLFVQMPAGNLLLVLLCYQQDLLVLCWTAPASLTTGKSEAAAPDCWVGKGPAAIGSSSG</sequence>
<dbReference type="EMBL" id="RDBM01000031">
    <property type="protein sequence ID" value="TXS31346.1"/>
    <property type="molecule type" value="Genomic_DNA"/>
</dbReference>
<name>A0A652L694_9ACTN</name>
<organism evidence="1">
    <name type="scientific">Streptomyces sp. gb1(2016)</name>
    <dbReference type="NCBI Taxonomy" id="1828321"/>
    <lineage>
        <taxon>Bacteria</taxon>
        <taxon>Bacillati</taxon>
        <taxon>Actinomycetota</taxon>
        <taxon>Actinomycetes</taxon>
        <taxon>Kitasatosporales</taxon>
        <taxon>Streptomycetaceae</taxon>
        <taxon>Streptomyces</taxon>
    </lineage>
</organism>
<gene>
    <name evidence="1" type="ORF">EAO74_09335</name>
</gene>
<protein>
    <submittedName>
        <fullName evidence="1">Uncharacterized protein</fullName>
    </submittedName>
</protein>
<reference evidence="1" key="1">
    <citation type="submission" date="2018-10" db="EMBL/GenBank/DDBJ databases">
        <authorList>
            <person name="Hariharan J."/>
            <person name="Choudoir M.J."/>
            <person name="Diebold P."/>
            <person name="Panke-Buisse K."/>
            <person name="Campbell A.N."/>
            <person name="Buckley D.H."/>
        </authorList>
    </citation>
    <scope>NUCLEOTIDE SEQUENCE</scope>
    <source>
        <strain evidence="1">Gb1</strain>
    </source>
</reference>
<accession>A0A652L694</accession>
<dbReference type="AlphaFoldDB" id="A0A652L694"/>
<dbReference type="RefSeq" id="WP_147983346.1">
    <property type="nucleotide sequence ID" value="NZ_RDBM01000031.1"/>
</dbReference>
<comment type="caution">
    <text evidence="1">The sequence shown here is derived from an EMBL/GenBank/DDBJ whole genome shotgun (WGS) entry which is preliminary data.</text>
</comment>
<proteinExistence type="predicted"/>